<gene>
    <name evidence="1" type="ORF">PSET11_02959</name>
</gene>
<reference evidence="1 2" key="1">
    <citation type="submission" date="2018-11" db="EMBL/GenBank/DDBJ databases">
        <authorList>
            <person name="Criscuolo A."/>
        </authorList>
    </citation>
    <scope>NUCLEOTIDE SEQUENCE [LARGE SCALE GENOMIC DNA]</scope>
    <source>
        <strain evidence="1">AT11b</strain>
    </source>
</reference>
<dbReference type="Proteomes" id="UP000280861">
    <property type="component" value="Unassembled WGS sequence"/>
</dbReference>
<dbReference type="RefSeq" id="WP_124093062.1">
    <property type="nucleotide sequence ID" value="NZ_CBCRYA010000037.1"/>
</dbReference>
<accession>A0A3P5XBV1</accession>
<evidence type="ECO:0000313" key="2">
    <source>
        <dbReference type="Proteomes" id="UP000280861"/>
    </source>
</evidence>
<sequence length="466" mass="50953">MVDDTWRIEVDLLREGPEAENAAKYWAYGGGTRGRIAWEHKVSEIFGTINPSEAAASAAEYVVATYTGTACIGCGEVPEGVVVANRSAASSKLSGQGARLCATCEAAKVAAANDHRERVLRWIAGFDSSLPDSVEALSDVMLLDKLTQSDPFKDKRLRGLFLKQAGFSSGELGRLLRLGVLVPANAQQPANIEFVDDSVSYIPFEIDWHPAGEGTLDDRFEAIEQLTSQEIHSALGRFPMELETAAKECIVQEAERYLSLQLADRGIDEPTEAQWERFRESIVDAWSYVSLAQFYYAIWPACARAVDNKARQPFMGRGSVTGSAVNNVVKMLNEFKTGERPAKAFAQPYNLPLLSRTVSTFRIMLDLDPLSALEADVAEALGTDAQLLPAPEEILEGARLVHLTCLRSMPEEHAFVATMASLSLLVPHYDIETINAARAVFAAEYVKFAFPVPEVGTAEVAIENPF</sequence>
<organism evidence="1 2">
    <name type="scientific">Arthrobacter ulcerisalmonis</name>
    <dbReference type="NCBI Taxonomy" id="2483813"/>
    <lineage>
        <taxon>Bacteria</taxon>
        <taxon>Bacillati</taxon>
        <taxon>Actinomycetota</taxon>
        <taxon>Actinomycetes</taxon>
        <taxon>Micrococcales</taxon>
        <taxon>Micrococcaceae</taxon>
        <taxon>Arthrobacter</taxon>
    </lineage>
</organism>
<proteinExistence type="predicted"/>
<evidence type="ECO:0000313" key="1">
    <source>
        <dbReference type="EMBL" id="VDC32150.1"/>
    </source>
</evidence>
<name>A0A3P5XBV1_9MICC</name>
<dbReference type="EMBL" id="UXAU01000039">
    <property type="protein sequence ID" value="VDC32150.1"/>
    <property type="molecule type" value="Genomic_DNA"/>
</dbReference>
<dbReference type="OrthoDB" id="3435058at2"/>
<protein>
    <submittedName>
        <fullName evidence="1">Uncharacterized protein</fullName>
    </submittedName>
</protein>
<keyword evidence="2" id="KW-1185">Reference proteome</keyword>
<dbReference type="AlphaFoldDB" id="A0A3P5XBV1"/>